<organism evidence="4 5">
    <name type="scientific">Emericellopsis atlantica</name>
    <dbReference type="NCBI Taxonomy" id="2614577"/>
    <lineage>
        <taxon>Eukaryota</taxon>
        <taxon>Fungi</taxon>
        <taxon>Dikarya</taxon>
        <taxon>Ascomycota</taxon>
        <taxon>Pezizomycotina</taxon>
        <taxon>Sordariomycetes</taxon>
        <taxon>Hypocreomycetidae</taxon>
        <taxon>Hypocreales</taxon>
        <taxon>Bionectriaceae</taxon>
        <taxon>Emericellopsis</taxon>
    </lineage>
</organism>
<dbReference type="GO" id="GO:0035591">
    <property type="term" value="F:signaling adaptor activity"/>
    <property type="evidence" value="ECO:0007669"/>
    <property type="project" value="TreeGrafter"/>
</dbReference>
<reference evidence="4" key="1">
    <citation type="journal article" date="2021" name="IMA Fungus">
        <title>Genomic characterization of three marine fungi, including Emericellopsis atlantica sp. nov. with signatures of a generalist lifestyle and marine biomass degradation.</title>
        <authorList>
            <person name="Hagestad O.C."/>
            <person name="Hou L."/>
            <person name="Andersen J.H."/>
            <person name="Hansen E.H."/>
            <person name="Altermark B."/>
            <person name="Li C."/>
            <person name="Kuhnert E."/>
            <person name="Cox R.J."/>
            <person name="Crous P.W."/>
            <person name="Spatafora J.W."/>
            <person name="Lail K."/>
            <person name="Amirebrahimi M."/>
            <person name="Lipzen A."/>
            <person name="Pangilinan J."/>
            <person name="Andreopoulos W."/>
            <person name="Hayes R.D."/>
            <person name="Ng V."/>
            <person name="Grigoriev I.V."/>
            <person name="Jackson S.A."/>
            <person name="Sutton T.D.S."/>
            <person name="Dobson A.D.W."/>
            <person name="Rama T."/>
        </authorList>
    </citation>
    <scope>NUCLEOTIDE SEQUENCE</scope>
    <source>
        <strain evidence="4">TS7</strain>
    </source>
</reference>
<dbReference type="PANTHER" id="PTHR47566:SF1">
    <property type="entry name" value="PROTEIN NUD1"/>
    <property type="match status" value="1"/>
</dbReference>
<evidence type="ECO:0000313" key="4">
    <source>
        <dbReference type="EMBL" id="KAG9256172.1"/>
    </source>
</evidence>
<name>A0A9P7ZQX8_9HYPO</name>
<feature type="compositionally biased region" description="Polar residues" evidence="3">
    <location>
        <begin position="24"/>
        <end position="35"/>
    </location>
</feature>
<feature type="compositionally biased region" description="Basic and acidic residues" evidence="3">
    <location>
        <begin position="56"/>
        <end position="72"/>
    </location>
</feature>
<evidence type="ECO:0000313" key="5">
    <source>
        <dbReference type="Proteomes" id="UP000887229"/>
    </source>
</evidence>
<feature type="region of interest" description="Disordered" evidence="3">
    <location>
        <begin position="418"/>
        <end position="439"/>
    </location>
</feature>
<feature type="compositionally biased region" description="Basic and acidic residues" evidence="3">
    <location>
        <begin position="95"/>
        <end position="109"/>
    </location>
</feature>
<dbReference type="InterPro" id="IPR032675">
    <property type="entry name" value="LRR_dom_sf"/>
</dbReference>
<feature type="region of interest" description="Disordered" evidence="3">
    <location>
        <begin position="195"/>
        <end position="216"/>
    </location>
</feature>
<dbReference type="InterPro" id="IPR003591">
    <property type="entry name" value="Leu-rich_rpt_typical-subtyp"/>
</dbReference>
<feature type="region of interest" description="Disordered" evidence="3">
    <location>
        <begin position="248"/>
        <end position="300"/>
    </location>
</feature>
<evidence type="ECO:0000256" key="3">
    <source>
        <dbReference type="SAM" id="MobiDB-lite"/>
    </source>
</evidence>
<evidence type="ECO:0000256" key="2">
    <source>
        <dbReference type="ARBA" id="ARBA00022737"/>
    </source>
</evidence>
<comment type="caution">
    <text evidence="4">The sequence shown here is derived from an EMBL/GenBank/DDBJ whole genome shotgun (WGS) entry which is preliminary data.</text>
</comment>
<dbReference type="Proteomes" id="UP000887229">
    <property type="component" value="Unassembled WGS sequence"/>
</dbReference>
<feature type="region of interest" description="Disordered" evidence="3">
    <location>
        <begin position="19"/>
        <end position="170"/>
    </location>
</feature>
<feature type="compositionally biased region" description="Polar residues" evidence="3">
    <location>
        <begin position="425"/>
        <end position="439"/>
    </location>
</feature>
<dbReference type="PROSITE" id="PS51450">
    <property type="entry name" value="LRR"/>
    <property type="match status" value="2"/>
</dbReference>
<feature type="compositionally biased region" description="Low complexity" evidence="3">
    <location>
        <begin position="695"/>
        <end position="704"/>
    </location>
</feature>
<gene>
    <name evidence="4" type="ORF">F5Z01DRAFT_720181</name>
</gene>
<proteinExistence type="predicted"/>
<keyword evidence="1" id="KW-0433">Leucine-rich repeat</keyword>
<sequence>MIATLPSASHAAWLESLDEDWPSSPLSNGELPSNHENLDSPTRDGRDAPLGVSGRTKLESRHSLRNSQHDKAAGSVRFFDANKAKDTAGADLDSDDHVLREESANDSNRRSSILMTNNKSPTFSSRGSQRSFGGSVRRGSRRDSSTSDGSVVRHPGLGEERVGAASSQTPEWKRRLVLGGLQYGEQRDLFSSAANGLQDMFNPPPADSADSADDNDEDIAVSPAAVEPETSPATFEDRRASYDLAEEVSKMEQEECESPGFDRLASPSPSPRRPKRQNASRPGSSHHGHTHSPSLSLAAGRTKAMGPEVRIYRDASCFTASSAGRNVRANKSGYNDSNESFSEIKLGMEKDATGQLQFTPRTLGHHDLTQRLERLRLNQDSALFKENRRSARGFSAGILKHHDDDARTKRGVTIAEDVSELGAGSSANTDQGTTSAPNQSLQFENQSSHFDPNDSNIIMNSTPLSKFTMSCKSRQHPEMENNVDISHGLSPIHYRAPGSPLKLFGPYDTYTNQTLLRRISQFEEGTPYTSSAHEPSDVDEGIEPVKQSAHIRTPARQAHPEMRDSSSPEDFGSGKLDGYKFTTSLRSPMLDQQSSAHKPTGHGLSHGHMRKQVHLTRPGSSSSEGSGIFVRRRRERAETLSSQSNVEFGGKRPRTSPEKVSTPKRRRTHQERTQDFLDEATRIMAAIRNQVHGNESVASESGSESEQEPFSRPPSRGEPLPSRRNVFAEQTPEIAARLRRYKEATSDMDELVSNEPSSPASRELLSPRSQGSGHEQDSYGAYGLPMVPSLADAIISDIPNVRISTNPNTRYSSQSYNSFGSDLHSNGSYRTGSSRGSDTRKTIVPESVSHLIGDRVGSMRLDKGNNVWVKEKGFVQETCTPVPQSDSEDDPFASIPDLSVDAVRELDHLNLASPRKESTLADMEPLRAPDSSTPARPKVTFRPVSRIDEHDEDSTVELPHHQSEVRLPNQQLSLVAEQSLVSHHYPTPDGGHANVSLVLNQTPIHGSGLDRVRHNALSLRREDEAIIGSNVGKLSLSPLSDFTFHHKNDQSFGFEVSYVMGDRHFKTGNDAQPTMSISLRTLVEKLAQAEPQESYWEELTELDLSGMDLASLHQLDEFCPRLVKLDVSQNALSNLDGIPGTVRELKVCGNRLTELTSWDHLPNLQYVDCSQNDLRSLSGLRNLHHLRSIKADKNHLKSINDLDKHAGLLSLRARDNEIEEADFARCQLARVTEVDLEGNSITWARNLHCAPALAHIKLTRNRLCQLEFKSVVPALKHLDISHNQVASIDLTNVPNLTLFHADSNRFGDIRGCDVTRRLDSLSLREQQGEQPIDMSFLTAANEVRKLYLSGNFIGAFAPRVDMLNLQLLELASCGLQFLPDNLGQLMPNLRSVNLNFNSIPDIQCLAFIPRLKKLLVAGNQIKDARVMEELVSMFPHLTQVDTRDNPFTQGFYVPLCSLSSEGRHDPFVLPEADAQKDAAFAGRLIMEMKMRRRVHHIAFAARCKKLRMLDGLEMSTKKALAQDDILRKLMEADIVPLLGGEEN</sequence>
<dbReference type="GeneID" id="70297476"/>
<dbReference type="PANTHER" id="PTHR47566">
    <property type="match status" value="1"/>
</dbReference>
<dbReference type="RefSeq" id="XP_046120096.1">
    <property type="nucleotide sequence ID" value="XM_046266573.1"/>
</dbReference>
<feature type="region of interest" description="Disordered" evidence="3">
    <location>
        <begin position="746"/>
        <end position="781"/>
    </location>
</feature>
<feature type="region of interest" description="Disordered" evidence="3">
    <location>
        <begin position="914"/>
        <end position="938"/>
    </location>
</feature>
<feature type="compositionally biased region" description="Polar residues" evidence="3">
    <location>
        <begin position="110"/>
        <end position="121"/>
    </location>
</feature>
<feature type="region of interest" description="Disordered" evidence="3">
    <location>
        <begin position="692"/>
        <end position="731"/>
    </location>
</feature>
<dbReference type="SMART" id="SM00369">
    <property type="entry name" value="LRR_TYP"/>
    <property type="match status" value="4"/>
</dbReference>
<feature type="compositionally biased region" description="Polar residues" evidence="3">
    <location>
        <begin position="814"/>
        <end position="836"/>
    </location>
</feature>
<feature type="compositionally biased region" description="Basic and acidic residues" evidence="3">
    <location>
        <begin position="36"/>
        <end position="47"/>
    </location>
</feature>
<dbReference type="Gene3D" id="3.80.10.10">
    <property type="entry name" value="Ribonuclease Inhibitor"/>
    <property type="match status" value="2"/>
</dbReference>
<dbReference type="GO" id="GO:1902412">
    <property type="term" value="P:regulation of mitotic cytokinesis"/>
    <property type="evidence" value="ECO:0007669"/>
    <property type="project" value="TreeGrafter"/>
</dbReference>
<accession>A0A9P7ZQX8</accession>
<evidence type="ECO:0008006" key="6">
    <source>
        <dbReference type="Google" id="ProtNLM"/>
    </source>
</evidence>
<feature type="compositionally biased region" description="Low complexity" evidence="3">
    <location>
        <begin position="122"/>
        <end position="137"/>
    </location>
</feature>
<dbReference type="SUPFAM" id="SSF52058">
    <property type="entry name" value="L domain-like"/>
    <property type="match status" value="2"/>
</dbReference>
<dbReference type="OrthoDB" id="7451790at2759"/>
<keyword evidence="2" id="KW-0677">Repeat</keyword>
<protein>
    <recommendedName>
        <fullName evidence="6">Septation initiation network scaffold protein cdc11</fullName>
    </recommendedName>
</protein>
<dbReference type="InterPro" id="IPR001611">
    <property type="entry name" value="Leu-rich_rpt"/>
</dbReference>
<feature type="region of interest" description="Disordered" evidence="3">
    <location>
        <begin position="635"/>
        <end position="674"/>
    </location>
</feature>
<evidence type="ECO:0000256" key="1">
    <source>
        <dbReference type="ARBA" id="ARBA00022614"/>
    </source>
</evidence>
<dbReference type="GO" id="GO:0061499">
    <property type="term" value="C:outer plaque of mitotic spindle pole body"/>
    <property type="evidence" value="ECO:0007669"/>
    <property type="project" value="TreeGrafter"/>
</dbReference>
<dbReference type="InterPro" id="IPR052574">
    <property type="entry name" value="CDIRP"/>
</dbReference>
<feature type="compositionally biased region" description="Basic residues" evidence="3">
    <location>
        <begin position="272"/>
        <end position="290"/>
    </location>
</feature>
<feature type="compositionally biased region" description="Basic and acidic residues" evidence="3">
    <location>
        <begin position="914"/>
        <end position="927"/>
    </location>
</feature>
<dbReference type="GO" id="GO:0031028">
    <property type="term" value="P:septation initiation signaling"/>
    <property type="evidence" value="ECO:0007669"/>
    <property type="project" value="TreeGrafter"/>
</dbReference>
<feature type="region of interest" description="Disordered" evidence="3">
    <location>
        <begin position="814"/>
        <end position="840"/>
    </location>
</feature>
<feature type="region of interest" description="Disordered" evidence="3">
    <location>
        <begin position="552"/>
        <end position="576"/>
    </location>
</feature>
<keyword evidence="5" id="KW-1185">Reference proteome</keyword>
<dbReference type="EMBL" id="MU251248">
    <property type="protein sequence ID" value="KAG9256172.1"/>
    <property type="molecule type" value="Genomic_DNA"/>
</dbReference>